<proteinExistence type="predicted"/>
<sequence>MSSLCDATFRHVMDAWLAMDDAVLGHFHPSREEFKAIWKHYEEVERDKVKENQKRNIMEEGYNDKI</sequence>
<dbReference type="AlphaFoldDB" id="A0A6M3LK19"/>
<gene>
    <name evidence="1" type="ORF">MM415B04255_0012</name>
</gene>
<protein>
    <submittedName>
        <fullName evidence="1">Uncharacterized protein</fullName>
    </submittedName>
</protein>
<accession>A0A6M3LK19</accession>
<reference evidence="1" key="1">
    <citation type="submission" date="2020-03" db="EMBL/GenBank/DDBJ databases">
        <title>The deep terrestrial virosphere.</title>
        <authorList>
            <person name="Holmfeldt K."/>
            <person name="Nilsson E."/>
            <person name="Simone D."/>
            <person name="Lopez-Fernandez M."/>
            <person name="Wu X."/>
            <person name="de Brujin I."/>
            <person name="Lundin D."/>
            <person name="Andersson A."/>
            <person name="Bertilsson S."/>
            <person name="Dopson M."/>
        </authorList>
    </citation>
    <scope>NUCLEOTIDE SEQUENCE</scope>
    <source>
        <strain evidence="1">MM415B04255</strain>
    </source>
</reference>
<organism evidence="1">
    <name type="scientific">viral metagenome</name>
    <dbReference type="NCBI Taxonomy" id="1070528"/>
    <lineage>
        <taxon>unclassified sequences</taxon>
        <taxon>metagenomes</taxon>
        <taxon>organismal metagenomes</taxon>
    </lineage>
</organism>
<dbReference type="EMBL" id="MT143144">
    <property type="protein sequence ID" value="QJA93381.1"/>
    <property type="molecule type" value="Genomic_DNA"/>
</dbReference>
<name>A0A6M3LK19_9ZZZZ</name>
<evidence type="ECO:0000313" key="1">
    <source>
        <dbReference type="EMBL" id="QJA93381.1"/>
    </source>
</evidence>